<sequence>MDMYFSILATVLVLIMLVLIFIKRVPRWVPAVLGGVVIVLVWTYNLV</sequence>
<evidence type="ECO:0000313" key="3">
    <source>
        <dbReference type="Proteomes" id="UP000004840"/>
    </source>
</evidence>
<keyword evidence="1" id="KW-0812">Transmembrane</keyword>
<keyword evidence="1" id="KW-0472">Membrane</keyword>
<accession>G7HX72</accession>
<feature type="transmembrane region" description="Helical" evidence="1">
    <location>
        <begin position="28"/>
        <end position="46"/>
    </location>
</feature>
<reference evidence="2 3" key="1">
    <citation type="journal article" date="2012" name="J. Bacteriol.">
        <title>Genome Sequence of Corynebacterium casei UCMA 3821, Isolated from a Smear-Ripened Cheese.</title>
        <authorList>
            <person name="Monnet C."/>
            <person name="Loux V."/>
            <person name="Bento P."/>
            <person name="Gibrat J.F."/>
            <person name="Straub C."/>
            <person name="Bonnarme P."/>
            <person name="Landaud S."/>
            <person name="Irlinger F."/>
        </authorList>
    </citation>
    <scope>NUCLEOTIDE SEQUENCE [LARGE SCALE GENOMIC DNA]</scope>
    <source>
        <strain evidence="2 3">UCMA 3821</strain>
    </source>
</reference>
<comment type="caution">
    <text evidence="2">The sequence shown here is derived from an EMBL/GenBank/DDBJ whole genome shotgun (WGS) entry which is preliminary data.</text>
</comment>
<proteinExistence type="predicted"/>
<keyword evidence="1" id="KW-1133">Transmembrane helix</keyword>
<organism evidence="2 3">
    <name type="scientific">Corynebacterium casei UCMA 3821</name>
    <dbReference type="NCBI Taxonomy" id="1110505"/>
    <lineage>
        <taxon>Bacteria</taxon>
        <taxon>Bacillati</taxon>
        <taxon>Actinomycetota</taxon>
        <taxon>Actinomycetes</taxon>
        <taxon>Mycobacteriales</taxon>
        <taxon>Corynebacteriaceae</taxon>
        <taxon>Corynebacterium</taxon>
    </lineage>
</organism>
<dbReference type="EMBL" id="CAFW01000041">
    <property type="protein sequence ID" value="CCE54787.1"/>
    <property type="molecule type" value="Genomic_DNA"/>
</dbReference>
<evidence type="ECO:0000313" key="2">
    <source>
        <dbReference type="EMBL" id="CCE54787.1"/>
    </source>
</evidence>
<protein>
    <submittedName>
        <fullName evidence="2">Uncharacterized protein</fullName>
    </submittedName>
</protein>
<name>G7HX72_9CORY</name>
<dbReference type="Proteomes" id="UP000004840">
    <property type="component" value="Unassembled WGS sequence"/>
</dbReference>
<dbReference type="AlphaFoldDB" id="G7HX72"/>
<feature type="transmembrane region" description="Helical" evidence="1">
    <location>
        <begin position="5"/>
        <end position="22"/>
    </location>
</feature>
<gene>
    <name evidence="2" type="ORF">CCAS_06125</name>
</gene>
<evidence type="ECO:0000256" key="1">
    <source>
        <dbReference type="SAM" id="Phobius"/>
    </source>
</evidence>